<dbReference type="OrthoDB" id="2293641at2"/>
<feature type="domain" description="DUF4179" evidence="2">
    <location>
        <begin position="39"/>
        <end position="129"/>
    </location>
</feature>
<dbReference type="Pfam" id="PF13786">
    <property type="entry name" value="DUF4179"/>
    <property type="match status" value="1"/>
</dbReference>
<keyword evidence="1" id="KW-0812">Transmembrane</keyword>
<name>A0A221MCM9_9BACI</name>
<dbReference type="Gene3D" id="2.60.40.1630">
    <property type="entry name" value="bacillus anthracis domain"/>
    <property type="match status" value="1"/>
</dbReference>
<dbReference type="EMBL" id="CP022437">
    <property type="protein sequence ID" value="ASN05403.1"/>
    <property type="molecule type" value="Genomic_DNA"/>
</dbReference>
<evidence type="ECO:0000313" key="3">
    <source>
        <dbReference type="EMBL" id="ASN05403.1"/>
    </source>
</evidence>
<organism evidence="3 4">
    <name type="scientific">Virgibacillus necropolis</name>
    <dbReference type="NCBI Taxonomy" id="163877"/>
    <lineage>
        <taxon>Bacteria</taxon>
        <taxon>Bacillati</taxon>
        <taxon>Bacillota</taxon>
        <taxon>Bacilli</taxon>
        <taxon>Bacillales</taxon>
        <taxon>Bacillaceae</taxon>
        <taxon>Virgibacillus</taxon>
    </lineage>
</organism>
<keyword evidence="1" id="KW-1133">Transmembrane helix</keyword>
<evidence type="ECO:0000259" key="2">
    <source>
        <dbReference type="Pfam" id="PF13786"/>
    </source>
</evidence>
<sequence length="472" mass="53341">MKKEWFDQYWNDMEVPQEELNQAIKNGIRSGKRSKRKRKRLKSTTIITSAAASLILASGLFFSPVTEVLAKVPLLNLIYEDITTTVGSELFASNLVTELDEKATDNGVNITITSAYYDNNVLGFTFKVEGDQLSIKNMDKGNSSASGYGYYLFDGEEQNQLSGSGSGLKETDDGFIGAMEFYQPDQSIASDFTLPITFTSILGEKGTWRFDIPIEKRPAEKVMVEGETRTKDGSYSLIMNSITKGKATTILDYKTIRPKGGKDDHINIDVFDDDGNRLSKRNIGKTVSIEEKSGTIQVQEHSLFTSAIDANDDYLMIYPEVSRDEFDTIHAIQDTPFEVESSRFGYKIVVNKVLKQDQQFIIDYYIKNVDSESYKKDIFQNFADQIKLIRSEDVISNGDGQDQYEALKEDSLILGKKGKLINQEKLHFQSRFELDKPEKFTINDYSLMVPFGIFGMNDSIEMKPVKVDLPNH</sequence>
<accession>A0A221MCM9</accession>
<gene>
    <name evidence="3" type="ORF">CFK40_10465</name>
</gene>
<evidence type="ECO:0000256" key="1">
    <source>
        <dbReference type="SAM" id="Phobius"/>
    </source>
</evidence>
<reference evidence="3 4" key="1">
    <citation type="journal article" date="2003" name="Int. J. Syst. Evol. Microbiol.">
        <title>Virgibacillus carmonensis sp. nov., Virgibacillus necropolis sp. nov. and Virgibacillus picturae sp. nov., three novel species isolated from deteriorated mural paintings, transfer of the species of the genus salibacillus to Virgibacillus, as Virgibacillus marismortui comb. nov. and Virgibacillus salexigens comb. nov., and emended description of the genus Virgibacillus.</title>
        <authorList>
            <person name="Heyrman J."/>
            <person name="Logan N.A."/>
            <person name="Busse H.J."/>
            <person name="Balcaen A."/>
            <person name="Lebbe L."/>
            <person name="Rodriguez-Diaz M."/>
            <person name="Swings J."/>
            <person name="De Vos P."/>
        </authorList>
    </citation>
    <scope>NUCLEOTIDE SEQUENCE [LARGE SCALE GENOMIC DNA]</scope>
    <source>
        <strain evidence="3 4">LMG 19488</strain>
    </source>
</reference>
<dbReference type="InterPro" id="IPR025436">
    <property type="entry name" value="DUF4179"/>
</dbReference>
<feature type="transmembrane region" description="Helical" evidence="1">
    <location>
        <begin position="41"/>
        <end position="62"/>
    </location>
</feature>
<dbReference type="AlphaFoldDB" id="A0A221MCM9"/>
<dbReference type="RefSeq" id="WP_089532253.1">
    <property type="nucleotide sequence ID" value="NZ_CP022437.1"/>
</dbReference>
<evidence type="ECO:0000313" key="4">
    <source>
        <dbReference type="Proteomes" id="UP000204391"/>
    </source>
</evidence>
<protein>
    <recommendedName>
        <fullName evidence="2">DUF4179 domain-containing protein</fullName>
    </recommendedName>
</protein>
<keyword evidence="1" id="KW-0472">Membrane</keyword>
<dbReference type="Proteomes" id="UP000204391">
    <property type="component" value="Chromosome"/>
</dbReference>
<dbReference type="KEGG" id="vne:CFK40_10465"/>
<proteinExistence type="predicted"/>
<keyword evidence="4" id="KW-1185">Reference proteome</keyword>